<comment type="caution">
    <text evidence="2">The sequence shown here is derived from an EMBL/GenBank/DDBJ whole genome shotgun (WGS) entry which is preliminary data.</text>
</comment>
<feature type="signal peptide" evidence="1">
    <location>
        <begin position="1"/>
        <end position="17"/>
    </location>
</feature>
<gene>
    <name evidence="2" type="ORF">GCM10017655_27580</name>
</gene>
<reference evidence="2" key="2">
    <citation type="submission" date="2023-01" db="EMBL/GenBank/DDBJ databases">
        <authorList>
            <person name="Sun Q."/>
            <person name="Evtushenko L."/>
        </authorList>
    </citation>
    <scope>NUCLEOTIDE SEQUENCE</scope>
    <source>
        <strain evidence="2">VKM B-2935</strain>
    </source>
</reference>
<keyword evidence="3" id="KW-1185">Reference proteome</keyword>
<dbReference type="RefSeq" id="WP_271195886.1">
    <property type="nucleotide sequence ID" value="NZ_BSFN01000007.1"/>
</dbReference>
<proteinExistence type="predicted"/>
<evidence type="ECO:0000313" key="3">
    <source>
        <dbReference type="Proteomes" id="UP001143328"/>
    </source>
</evidence>
<reference evidence="2" key="1">
    <citation type="journal article" date="2014" name="Int. J. Syst. Evol. Microbiol.">
        <title>Complete genome sequence of Corynebacterium casei LMG S-19264T (=DSM 44701T), isolated from a smear-ripened cheese.</title>
        <authorList>
            <consortium name="US DOE Joint Genome Institute (JGI-PGF)"/>
            <person name="Walter F."/>
            <person name="Albersmeier A."/>
            <person name="Kalinowski J."/>
            <person name="Ruckert C."/>
        </authorList>
    </citation>
    <scope>NUCLEOTIDE SEQUENCE</scope>
    <source>
        <strain evidence="2">VKM B-2935</strain>
    </source>
</reference>
<protein>
    <recommendedName>
        <fullName evidence="4">Lipoprotein</fullName>
    </recommendedName>
</protein>
<dbReference type="PROSITE" id="PS51257">
    <property type="entry name" value="PROKAR_LIPOPROTEIN"/>
    <property type="match status" value="1"/>
</dbReference>
<organism evidence="2 3">
    <name type="scientific">Pseudomonas turukhanskensis</name>
    <dbReference type="NCBI Taxonomy" id="1806536"/>
    <lineage>
        <taxon>Bacteria</taxon>
        <taxon>Pseudomonadati</taxon>
        <taxon>Pseudomonadota</taxon>
        <taxon>Gammaproteobacteria</taxon>
        <taxon>Pseudomonadales</taxon>
        <taxon>Pseudomonadaceae</taxon>
        <taxon>Pseudomonas</taxon>
    </lineage>
</organism>
<dbReference type="AlphaFoldDB" id="A0A9W6NGH0"/>
<evidence type="ECO:0008006" key="4">
    <source>
        <dbReference type="Google" id="ProtNLM"/>
    </source>
</evidence>
<sequence length="120" mass="12327">MKRQGIFTTLFALPLLATLSGCLPQNTQTQGLNNVQTANGPCAPNATADLISTGRSLLAITNSVLQTQQNLSGNSTGYAQQVQAAEHAQKVSQGNKVLDNVESLTGASAAAPCTPTSASR</sequence>
<accession>A0A9W6NGH0</accession>
<dbReference type="EMBL" id="BSFN01000007">
    <property type="protein sequence ID" value="GLK89696.1"/>
    <property type="molecule type" value="Genomic_DNA"/>
</dbReference>
<evidence type="ECO:0000313" key="2">
    <source>
        <dbReference type="EMBL" id="GLK89696.1"/>
    </source>
</evidence>
<evidence type="ECO:0000256" key="1">
    <source>
        <dbReference type="SAM" id="SignalP"/>
    </source>
</evidence>
<dbReference type="Proteomes" id="UP001143328">
    <property type="component" value="Unassembled WGS sequence"/>
</dbReference>
<name>A0A9W6NGH0_9PSED</name>
<feature type="chain" id="PRO_5040987832" description="Lipoprotein" evidence="1">
    <location>
        <begin position="18"/>
        <end position="120"/>
    </location>
</feature>
<keyword evidence="1" id="KW-0732">Signal</keyword>